<dbReference type="PANTHER" id="PTHR32552:SF68">
    <property type="entry name" value="FERRICHROME OUTER MEMBRANE TRANSPORTER_PHAGE RECEPTOR"/>
    <property type="match status" value="1"/>
</dbReference>
<keyword evidence="8" id="KW-0408">Iron</keyword>
<dbReference type="InterPro" id="IPR037066">
    <property type="entry name" value="Plug_dom_sf"/>
</dbReference>
<keyword evidence="7" id="KW-0732">Signal</keyword>
<evidence type="ECO:0000256" key="8">
    <source>
        <dbReference type="ARBA" id="ARBA00023004"/>
    </source>
</evidence>
<evidence type="ECO:0000256" key="13">
    <source>
        <dbReference type="ARBA" id="ARBA00023237"/>
    </source>
</evidence>
<keyword evidence="10 15" id="KW-0798">TonB box</keyword>
<keyword evidence="6 14" id="KW-0812">Transmembrane</keyword>
<evidence type="ECO:0000256" key="4">
    <source>
        <dbReference type="ARBA" id="ARBA00022452"/>
    </source>
</evidence>
<feature type="domain" description="TonB-dependent receptor plug" evidence="17">
    <location>
        <begin position="49"/>
        <end position="151"/>
    </location>
</feature>
<evidence type="ECO:0000313" key="19">
    <source>
        <dbReference type="Proteomes" id="UP001201701"/>
    </source>
</evidence>
<keyword evidence="3 14" id="KW-0813">Transport</keyword>
<dbReference type="InterPro" id="IPR012910">
    <property type="entry name" value="Plug_dom"/>
</dbReference>
<dbReference type="CDD" id="cd01347">
    <property type="entry name" value="ligand_gated_channel"/>
    <property type="match status" value="1"/>
</dbReference>
<dbReference type="PROSITE" id="PS52016">
    <property type="entry name" value="TONB_DEPENDENT_REC_3"/>
    <property type="match status" value="1"/>
</dbReference>
<dbReference type="InterPro" id="IPR010105">
    <property type="entry name" value="TonB_sidphr_rcpt"/>
</dbReference>
<evidence type="ECO:0000259" key="17">
    <source>
        <dbReference type="Pfam" id="PF07715"/>
    </source>
</evidence>
<evidence type="ECO:0000256" key="2">
    <source>
        <dbReference type="ARBA" id="ARBA00009810"/>
    </source>
</evidence>
<comment type="similarity">
    <text evidence="2 14 15">Belongs to the TonB-dependent receptor family.</text>
</comment>
<name>A0ABS9QAN6_9HYPH</name>
<dbReference type="InterPro" id="IPR036942">
    <property type="entry name" value="Beta-barrel_TonB_sf"/>
</dbReference>
<accession>A0ABS9QAN6</accession>
<dbReference type="Pfam" id="PF00593">
    <property type="entry name" value="TonB_dep_Rec_b-barrel"/>
    <property type="match status" value="1"/>
</dbReference>
<protein>
    <submittedName>
        <fullName evidence="18">TonB-dependent siderophore receptor</fullName>
    </submittedName>
</protein>
<evidence type="ECO:0000256" key="15">
    <source>
        <dbReference type="RuleBase" id="RU003357"/>
    </source>
</evidence>
<dbReference type="Pfam" id="PF07715">
    <property type="entry name" value="Plug"/>
    <property type="match status" value="1"/>
</dbReference>
<keyword evidence="9" id="KW-0406">Ion transport</keyword>
<keyword evidence="4 14" id="KW-1134">Transmembrane beta strand</keyword>
<evidence type="ECO:0000256" key="12">
    <source>
        <dbReference type="ARBA" id="ARBA00023170"/>
    </source>
</evidence>
<sequence>MSVVANAQDGNGTLLEKITLESESGDTLKQNGYVAKQDRDGTKVDTPIVQIPQAITVITQDQIEDQKPRSLNEALNYTASANPNAYGFDSRYDAFFLRGFQAYYNGMFRDGLRQYNGPSAWFKTEPYGIEGVTILKGPASSLYGVSGPGGIVNVITKRPKDENFREIEVLGGEYNRYQGAFDITGPANEDKSLLYRFTGLARKSETELPGYPDDKAYFAPAFTFKPDEDTKLTILGELSRSVTGGTASFYNPSYGARSDLYEGDPAWNDFSQNQGRIGYEFEHRFNDLLTVRQNLRYNAVDSDMEYSLHYAPGPDQPLERYWGHYKEDMKNFVVDNMAQFTFDTGPIKHTAVAGLDYSWARYGSYSATSLVSAADVANQPVPFTRGQELNQTGVYVHDQMEWNNFTLFASGRYDWVDTASTDAEYNKSKQRDRDFSWRLGLSYRTDWGIIPYANYSTSFSPNIGYVYDPVTNIRRVARATTAEQMEVGVKYEIPDTNAVLSAAYFDISQTDGLVYDGTFDEQGNQRQRQLDLNSRGIELEANASFDNGFGLIASYTHLRMKIEKGAEGTIGKELSATPNDVLALWGHYKFEADALAGLGLGAGVRYSSESYGDDTNSFKNAARTYVDAALSYDFGYRNPDLQGLTLQVNAKNLFNKQGTICQAGSCYRDEGRSVFGSLRYRF</sequence>
<dbReference type="SUPFAM" id="SSF56935">
    <property type="entry name" value="Porins"/>
    <property type="match status" value="1"/>
</dbReference>
<dbReference type="InterPro" id="IPR000531">
    <property type="entry name" value="Beta-barrel_TonB"/>
</dbReference>
<gene>
    <name evidence="18" type="ORF">L4923_05505</name>
</gene>
<evidence type="ECO:0000259" key="16">
    <source>
        <dbReference type="Pfam" id="PF00593"/>
    </source>
</evidence>
<evidence type="ECO:0000256" key="11">
    <source>
        <dbReference type="ARBA" id="ARBA00023136"/>
    </source>
</evidence>
<reference evidence="18 19" key="1">
    <citation type="submission" date="2022-02" db="EMBL/GenBank/DDBJ databases">
        <title>Draft genome sequence of Mezorhizobium retamae strain IRAMC:0171 isolated from Retama raetam nodules.</title>
        <authorList>
            <person name="Bengaied R."/>
            <person name="Sbissi I."/>
            <person name="Huber K."/>
            <person name="Ghodbane F."/>
            <person name="Nouioui I."/>
            <person name="Tarhouni M."/>
            <person name="Gtari M."/>
        </authorList>
    </citation>
    <scope>NUCLEOTIDE SEQUENCE [LARGE SCALE GENOMIC DNA]</scope>
    <source>
        <strain evidence="18 19">IRAMC:0171</strain>
    </source>
</reference>
<organism evidence="18 19">
    <name type="scientific">Mesorhizobium retamae</name>
    <dbReference type="NCBI Taxonomy" id="2912854"/>
    <lineage>
        <taxon>Bacteria</taxon>
        <taxon>Pseudomonadati</taxon>
        <taxon>Pseudomonadota</taxon>
        <taxon>Alphaproteobacteria</taxon>
        <taxon>Hyphomicrobiales</taxon>
        <taxon>Phyllobacteriaceae</taxon>
        <taxon>Mesorhizobium</taxon>
    </lineage>
</organism>
<comment type="caution">
    <text evidence="18">The sequence shown here is derived from an EMBL/GenBank/DDBJ whole genome shotgun (WGS) entry which is preliminary data.</text>
</comment>
<dbReference type="NCBIfam" id="TIGR01783">
    <property type="entry name" value="TonB-siderophor"/>
    <property type="match status" value="1"/>
</dbReference>
<dbReference type="Proteomes" id="UP001201701">
    <property type="component" value="Unassembled WGS sequence"/>
</dbReference>
<dbReference type="Gene3D" id="2.40.170.20">
    <property type="entry name" value="TonB-dependent receptor, beta-barrel domain"/>
    <property type="match status" value="1"/>
</dbReference>
<evidence type="ECO:0000256" key="6">
    <source>
        <dbReference type="ARBA" id="ARBA00022692"/>
    </source>
</evidence>
<comment type="subcellular location">
    <subcellularLocation>
        <location evidence="1 14">Cell outer membrane</location>
        <topology evidence="1 14">Multi-pass membrane protein</topology>
    </subcellularLocation>
</comment>
<evidence type="ECO:0000256" key="5">
    <source>
        <dbReference type="ARBA" id="ARBA00022496"/>
    </source>
</evidence>
<keyword evidence="5" id="KW-0410">Iron transport</keyword>
<dbReference type="InterPro" id="IPR039426">
    <property type="entry name" value="TonB-dep_rcpt-like"/>
</dbReference>
<keyword evidence="13 14" id="KW-0998">Cell outer membrane</keyword>
<dbReference type="PANTHER" id="PTHR32552">
    <property type="entry name" value="FERRICHROME IRON RECEPTOR-RELATED"/>
    <property type="match status" value="1"/>
</dbReference>
<evidence type="ECO:0000256" key="3">
    <source>
        <dbReference type="ARBA" id="ARBA00022448"/>
    </source>
</evidence>
<evidence type="ECO:0000256" key="7">
    <source>
        <dbReference type="ARBA" id="ARBA00022729"/>
    </source>
</evidence>
<proteinExistence type="inferred from homology"/>
<feature type="domain" description="TonB-dependent receptor-like beta-barrel" evidence="16">
    <location>
        <begin position="229"/>
        <end position="653"/>
    </location>
</feature>
<keyword evidence="19" id="KW-1185">Reference proteome</keyword>
<evidence type="ECO:0000256" key="1">
    <source>
        <dbReference type="ARBA" id="ARBA00004571"/>
    </source>
</evidence>
<dbReference type="Gene3D" id="2.170.130.10">
    <property type="entry name" value="TonB-dependent receptor, plug domain"/>
    <property type="match status" value="1"/>
</dbReference>
<keyword evidence="12 18" id="KW-0675">Receptor</keyword>
<dbReference type="NCBIfam" id="NF010650">
    <property type="entry name" value="PRK14049.1"/>
    <property type="match status" value="1"/>
</dbReference>
<dbReference type="EMBL" id="JAKREW010000003">
    <property type="protein sequence ID" value="MCG7504473.1"/>
    <property type="molecule type" value="Genomic_DNA"/>
</dbReference>
<keyword evidence="11 14" id="KW-0472">Membrane</keyword>
<evidence type="ECO:0000256" key="10">
    <source>
        <dbReference type="ARBA" id="ARBA00023077"/>
    </source>
</evidence>
<evidence type="ECO:0000256" key="14">
    <source>
        <dbReference type="PROSITE-ProRule" id="PRU01360"/>
    </source>
</evidence>
<evidence type="ECO:0000313" key="18">
    <source>
        <dbReference type="EMBL" id="MCG7504473.1"/>
    </source>
</evidence>
<dbReference type="RefSeq" id="WP_239362643.1">
    <property type="nucleotide sequence ID" value="NZ_JAKREW010000003.1"/>
</dbReference>
<evidence type="ECO:0000256" key="9">
    <source>
        <dbReference type="ARBA" id="ARBA00023065"/>
    </source>
</evidence>